<dbReference type="Proteomes" id="UP001234581">
    <property type="component" value="Unassembled WGS sequence"/>
</dbReference>
<proteinExistence type="predicted"/>
<accession>A0AAD7XXI7</accession>
<dbReference type="EMBL" id="JARTCD010000038">
    <property type="protein sequence ID" value="KAJ8656618.1"/>
    <property type="molecule type" value="Genomic_DNA"/>
</dbReference>
<feature type="compositionally biased region" description="Acidic residues" evidence="1">
    <location>
        <begin position="63"/>
        <end position="75"/>
    </location>
</feature>
<dbReference type="AlphaFoldDB" id="A0AAD7XXI7"/>
<dbReference type="RefSeq" id="XP_058341531.1">
    <property type="nucleotide sequence ID" value="XM_058487709.1"/>
</dbReference>
<name>A0AAD7XXI7_9FUNG</name>
<protein>
    <submittedName>
        <fullName evidence="2">Uncharacterized protein</fullName>
    </submittedName>
</protein>
<feature type="compositionally biased region" description="Low complexity" evidence="1">
    <location>
        <begin position="19"/>
        <end position="28"/>
    </location>
</feature>
<evidence type="ECO:0000313" key="2">
    <source>
        <dbReference type="EMBL" id="KAJ8656618.1"/>
    </source>
</evidence>
<organism evidence="2 3">
    <name type="scientific">Lichtheimia ornata</name>
    <dbReference type="NCBI Taxonomy" id="688661"/>
    <lineage>
        <taxon>Eukaryota</taxon>
        <taxon>Fungi</taxon>
        <taxon>Fungi incertae sedis</taxon>
        <taxon>Mucoromycota</taxon>
        <taxon>Mucoromycotina</taxon>
        <taxon>Mucoromycetes</taxon>
        <taxon>Mucorales</taxon>
        <taxon>Lichtheimiaceae</taxon>
        <taxon>Lichtheimia</taxon>
    </lineage>
</organism>
<sequence>MPICTKPLEYLEDTRSPNSTTTTSTVTVAELYDADEATSSCHHHRISPTPGTMKPLTNHETNNNDDDNQVEDEEEEDEELAICGDCGRVLGPGWQCSSCRRSCPHCNRALTTDPDDYCGRCFRKCIKHGIVYSLISGDGCPKCSKSTMTSRPSR</sequence>
<dbReference type="GeneID" id="83215103"/>
<evidence type="ECO:0000313" key="3">
    <source>
        <dbReference type="Proteomes" id="UP001234581"/>
    </source>
</evidence>
<keyword evidence="3" id="KW-1185">Reference proteome</keyword>
<comment type="caution">
    <text evidence="2">The sequence shown here is derived from an EMBL/GenBank/DDBJ whole genome shotgun (WGS) entry which is preliminary data.</text>
</comment>
<reference evidence="2 3" key="1">
    <citation type="submission" date="2023-03" db="EMBL/GenBank/DDBJ databases">
        <title>Genome sequence of Lichtheimia ornata CBS 291.66.</title>
        <authorList>
            <person name="Mohabir J.T."/>
            <person name="Shea T.P."/>
            <person name="Kurbessoian T."/>
            <person name="Berby B."/>
            <person name="Fontaine J."/>
            <person name="Livny J."/>
            <person name="Gnirke A."/>
            <person name="Stajich J.E."/>
            <person name="Cuomo C.A."/>
        </authorList>
    </citation>
    <scope>NUCLEOTIDE SEQUENCE [LARGE SCALE GENOMIC DNA]</scope>
    <source>
        <strain evidence="2">CBS 291.66</strain>
    </source>
</reference>
<feature type="region of interest" description="Disordered" evidence="1">
    <location>
        <begin position="1"/>
        <end position="75"/>
    </location>
</feature>
<gene>
    <name evidence="2" type="ORF">O0I10_007695</name>
</gene>
<evidence type="ECO:0000256" key="1">
    <source>
        <dbReference type="SAM" id="MobiDB-lite"/>
    </source>
</evidence>